<dbReference type="EMBL" id="DWYS01000084">
    <property type="protein sequence ID" value="HJB07605.1"/>
    <property type="molecule type" value="Genomic_DNA"/>
</dbReference>
<feature type="transmembrane region" description="Helical" evidence="1">
    <location>
        <begin position="202"/>
        <end position="219"/>
    </location>
</feature>
<protein>
    <submittedName>
        <fullName evidence="3">Nucleoside recognition protein</fullName>
    </submittedName>
</protein>
<feature type="transmembrane region" description="Helical" evidence="1">
    <location>
        <begin position="225"/>
        <end position="243"/>
    </location>
</feature>
<reference evidence="3" key="1">
    <citation type="journal article" date="2021" name="PeerJ">
        <title>Extensive microbial diversity within the chicken gut microbiome revealed by metagenomics and culture.</title>
        <authorList>
            <person name="Gilroy R."/>
            <person name="Ravi A."/>
            <person name="Getino M."/>
            <person name="Pursley I."/>
            <person name="Horton D.L."/>
            <person name="Alikhan N.F."/>
            <person name="Baker D."/>
            <person name="Gharbi K."/>
            <person name="Hall N."/>
            <person name="Watson M."/>
            <person name="Adriaenssens E.M."/>
            <person name="Foster-Nyarko E."/>
            <person name="Jarju S."/>
            <person name="Secka A."/>
            <person name="Antonio M."/>
            <person name="Oren A."/>
            <person name="Chaudhuri R.R."/>
            <person name="La Ragione R."/>
            <person name="Hildebrand F."/>
            <person name="Pallen M.J."/>
        </authorList>
    </citation>
    <scope>NUCLEOTIDE SEQUENCE</scope>
    <source>
        <strain evidence="3">CHK188-4685</strain>
    </source>
</reference>
<feature type="chain" id="PRO_5038867107" evidence="2">
    <location>
        <begin position="25"/>
        <end position="309"/>
    </location>
</feature>
<evidence type="ECO:0000256" key="2">
    <source>
        <dbReference type="SAM" id="SignalP"/>
    </source>
</evidence>
<evidence type="ECO:0000256" key="1">
    <source>
        <dbReference type="SAM" id="Phobius"/>
    </source>
</evidence>
<organism evidence="3 4">
    <name type="scientific">Candidatus Enterocloster faecavium</name>
    <dbReference type="NCBI Taxonomy" id="2838560"/>
    <lineage>
        <taxon>Bacteria</taxon>
        <taxon>Bacillati</taxon>
        <taxon>Bacillota</taxon>
        <taxon>Clostridia</taxon>
        <taxon>Lachnospirales</taxon>
        <taxon>Lachnospiraceae</taxon>
        <taxon>Enterocloster</taxon>
    </lineage>
</organism>
<feature type="transmembrane region" description="Helical" evidence="1">
    <location>
        <begin position="144"/>
        <end position="161"/>
    </location>
</feature>
<keyword evidence="1" id="KW-1133">Transmembrane helix</keyword>
<proteinExistence type="predicted"/>
<dbReference type="AlphaFoldDB" id="A0A9D2L7W3"/>
<name>A0A9D2L7W3_9FIRM</name>
<dbReference type="Proteomes" id="UP000886804">
    <property type="component" value="Unassembled WGS sequence"/>
</dbReference>
<comment type="caution">
    <text evidence="3">The sequence shown here is derived from an EMBL/GenBank/DDBJ whole genome shotgun (WGS) entry which is preliminary data.</text>
</comment>
<feature type="transmembrane region" description="Helical" evidence="1">
    <location>
        <begin position="34"/>
        <end position="56"/>
    </location>
</feature>
<reference evidence="3" key="2">
    <citation type="submission" date="2021-04" db="EMBL/GenBank/DDBJ databases">
        <authorList>
            <person name="Gilroy R."/>
        </authorList>
    </citation>
    <scope>NUCLEOTIDE SEQUENCE</scope>
    <source>
        <strain evidence="3">CHK188-4685</strain>
    </source>
</reference>
<gene>
    <name evidence="3" type="ORF">H9716_07020</name>
</gene>
<feature type="transmembrane region" description="Helical" evidence="1">
    <location>
        <begin position="288"/>
        <end position="308"/>
    </location>
</feature>
<accession>A0A9D2L7W3</accession>
<keyword evidence="1" id="KW-0812">Transmembrane</keyword>
<keyword evidence="1" id="KW-0472">Membrane</keyword>
<evidence type="ECO:0000313" key="3">
    <source>
        <dbReference type="EMBL" id="HJB07605.1"/>
    </source>
</evidence>
<sequence>MKKSIGPMAAVLCLILLLLNPATAAAGAARGLALWGQAVVPVLLPFMLCTGAVVGFQATDLLVRPAAPLFKRLLGLSKEGSFVMLCGLLCGYPMGAKLDGEFLKDRRISAQEARYLLAICNHPSPMFLLGYTAGQLADAGAPDFGPALLAALYLPVLFLAVRAGKRYRHFEVQLSAAQLDPTVRSEQPSFSFDAHMMSSFETMVRIGGYIMLFSIAAAYLEKLGLPSAISAVLIAFLEITTGIRSLCSTFPSNSCLVLTAAACAFGGLSGIFQTKSVLKNPELSIRDYIQWKCLHSALSALMMAFFVYL</sequence>
<keyword evidence="2" id="KW-0732">Signal</keyword>
<evidence type="ECO:0000313" key="4">
    <source>
        <dbReference type="Proteomes" id="UP000886804"/>
    </source>
</evidence>
<feature type="transmembrane region" description="Helical" evidence="1">
    <location>
        <begin position="255"/>
        <end position="273"/>
    </location>
</feature>
<feature type="signal peptide" evidence="2">
    <location>
        <begin position="1"/>
        <end position="24"/>
    </location>
</feature>